<proteinExistence type="predicted"/>
<accession>A0A7R6PC18</accession>
<feature type="domain" description="Major facilitator superfamily (MFS) profile" evidence="5">
    <location>
        <begin position="8"/>
        <end position="396"/>
    </location>
</feature>
<dbReference type="GO" id="GO:0022857">
    <property type="term" value="F:transmembrane transporter activity"/>
    <property type="evidence" value="ECO:0007669"/>
    <property type="project" value="InterPro"/>
</dbReference>
<reference evidence="6 7" key="1">
    <citation type="journal article" date="2008" name="Int. J. Syst. Evol. Microbiol.">
        <title>Amphritea japonica sp. nov. and Amphritea balenae sp. nov., isolated from the sediment adjacent to sperm whale carcasses off Kagoshima, Japan.</title>
        <authorList>
            <person name="Miyazaki M."/>
            <person name="Nogi Y."/>
            <person name="Fujiwara Y."/>
            <person name="Kawato M."/>
            <person name="Nagahama T."/>
            <person name="Kubokawa K."/>
            <person name="Horikoshi K."/>
        </authorList>
    </citation>
    <scope>NUCLEOTIDE SEQUENCE [LARGE SCALE GENOMIC DNA]</scope>
    <source>
        <strain evidence="6 7">ATCC BAA-1530</strain>
    </source>
</reference>
<dbReference type="Gene3D" id="1.20.1250.20">
    <property type="entry name" value="MFS general substrate transporter like domains"/>
    <property type="match status" value="2"/>
</dbReference>
<dbReference type="InterPro" id="IPR036259">
    <property type="entry name" value="MFS_trans_sf"/>
</dbReference>
<name>A0A7R6PC18_9GAMM</name>
<dbReference type="AlphaFoldDB" id="A0A7R6PC18"/>
<evidence type="ECO:0000256" key="4">
    <source>
        <dbReference type="SAM" id="Phobius"/>
    </source>
</evidence>
<dbReference type="KEGG" id="ajp:AMJAP_1661"/>
<feature type="transmembrane region" description="Helical" evidence="4">
    <location>
        <begin position="135"/>
        <end position="157"/>
    </location>
</feature>
<gene>
    <name evidence="6" type="ORF">AMJAP_1661</name>
</gene>
<keyword evidence="2 4" id="KW-1133">Transmembrane helix</keyword>
<dbReference type="Proteomes" id="UP000595663">
    <property type="component" value="Chromosome"/>
</dbReference>
<feature type="transmembrane region" description="Helical" evidence="4">
    <location>
        <begin position="42"/>
        <end position="61"/>
    </location>
</feature>
<keyword evidence="3 4" id="KW-0472">Membrane</keyword>
<dbReference type="PANTHER" id="PTHR11360">
    <property type="entry name" value="MONOCARBOXYLATE TRANSPORTER"/>
    <property type="match status" value="1"/>
</dbReference>
<feature type="transmembrane region" description="Helical" evidence="4">
    <location>
        <begin position="341"/>
        <end position="361"/>
    </location>
</feature>
<evidence type="ECO:0000259" key="5">
    <source>
        <dbReference type="PROSITE" id="PS50850"/>
    </source>
</evidence>
<evidence type="ECO:0000256" key="2">
    <source>
        <dbReference type="ARBA" id="ARBA00022989"/>
    </source>
</evidence>
<keyword evidence="1 4" id="KW-0812">Transmembrane</keyword>
<dbReference type="InterPro" id="IPR050327">
    <property type="entry name" value="Proton-linked_MCT"/>
</dbReference>
<feature type="transmembrane region" description="Helical" evidence="4">
    <location>
        <begin position="373"/>
        <end position="391"/>
    </location>
</feature>
<evidence type="ECO:0000313" key="6">
    <source>
        <dbReference type="EMBL" id="BBB26256.1"/>
    </source>
</evidence>
<dbReference type="CDD" id="cd17355">
    <property type="entry name" value="MFS_YcxA_like"/>
    <property type="match status" value="1"/>
</dbReference>
<evidence type="ECO:0000256" key="3">
    <source>
        <dbReference type="ARBA" id="ARBA00023136"/>
    </source>
</evidence>
<feature type="transmembrane region" description="Helical" evidence="4">
    <location>
        <begin position="99"/>
        <end position="123"/>
    </location>
</feature>
<feature type="transmembrane region" description="Helical" evidence="4">
    <location>
        <begin position="215"/>
        <end position="237"/>
    </location>
</feature>
<evidence type="ECO:0000256" key="1">
    <source>
        <dbReference type="ARBA" id="ARBA00022692"/>
    </source>
</evidence>
<organism evidence="6 7">
    <name type="scientific">Amphritea japonica ATCC BAA-1530</name>
    <dbReference type="NCBI Taxonomy" id="1278309"/>
    <lineage>
        <taxon>Bacteria</taxon>
        <taxon>Pseudomonadati</taxon>
        <taxon>Pseudomonadota</taxon>
        <taxon>Gammaproteobacteria</taxon>
        <taxon>Oceanospirillales</taxon>
        <taxon>Oceanospirillaceae</taxon>
        <taxon>Amphritea</taxon>
    </lineage>
</organism>
<keyword evidence="7" id="KW-1185">Reference proteome</keyword>
<feature type="transmembrane region" description="Helical" evidence="4">
    <location>
        <begin position="73"/>
        <end position="93"/>
    </location>
</feature>
<dbReference type="InterPro" id="IPR020846">
    <property type="entry name" value="MFS_dom"/>
</dbReference>
<dbReference type="PANTHER" id="PTHR11360:SF284">
    <property type="entry name" value="EG:103B4.3 PROTEIN-RELATED"/>
    <property type="match status" value="1"/>
</dbReference>
<dbReference type="InterPro" id="IPR011701">
    <property type="entry name" value="MFS"/>
</dbReference>
<dbReference type="SUPFAM" id="SSF103473">
    <property type="entry name" value="MFS general substrate transporter"/>
    <property type="match status" value="1"/>
</dbReference>
<dbReference type="Pfam" id="PF07690">
    <property type="entry name" value="MFS_1"/>
    <property type="match status" value="1"/>
</dbReference>
<dbReference type="OrthoDB" id="146345at2"/>
<feature type="transmembrane region" description="Helical" evidence="4">
    <location>
        <begin position="163"/>
        <end position="183"/>
    </location>
</feature>
<dbReference type="PROSITE" id="PS50850">
    <property type="entry name" value="MFS"/>
    <property type="match status" value="1"/>
</dbReference>
<feature type="transmembrane region" description="Helical" evidence="4">
    <location>
        <begin position="282"/>
        <end position="302"/>
    </location>
</feature>
<feature type="transmembrane region" description="Helical" evidence="4">
    <location>
        <begin position="308"/>
        <end position="329"/>
    </location>
</feature>
<evidence type="ECO:0000313" key="7">
    <source>
        <dbReference type="Proteomes" id="UP000595663"/>
    </source>
</evidence>
<dbReference type="EMBL" id="AP014545">
    <property type="protein sequence ID" value="BBB26256.1"/>
    <property type="molecule type" value="Genomic_DNA"/>
</dbReference>
<sequence length="410" mass="43920">MPSHVKLFSLFVVAACLILAVNFGLRSSMGFFMAPISGEFGYGREVFAFSLALQNLCWGLFQPFTGAFADRFGTFRTLIIGTLIYALGIYLTATADSAWALHSGAGILIGMGIAGTGFGVILPALARMVAPEKRAFALGLGTAAGSAGQLIIIPVAQAFIASYGWQTALLLMAGGALCMLVLATPFRNDSAANEADMDTSSQSLKEALQEAGGHLHYWLLIAGFFVCGFQLAFITVHMPSFLTDNGFDASVAVTSLSLIGLFNIFGCLLFGAWSGRYSKKNLLGIIYALRAVVIALFMLLPITTTSVYLFSIATGFLWLATVPATSGLVAQMFGLKHMGTLYGIVFLNHQLGSFTGVWIGGYMFDQTGSYNSVWWAAAGIALITAIIHIFIDERPVKRLRQKHCNRLSAT</sequence>
<feature type="transmembrane region" description="Helical" evidence="4">
    <location>
        <begin position="249"/>
        <end position="270"/>
    </location>
</feature>
<protein>
    <submittedName>
        <fullName evidence="6">MFS transporter</fullName>
    </submittedName>
</protein>
<dbReference type="RefSeq" id="WP_019623326.1">
    <property type="nucleotide sequence ID" value="NZ_AP014545.1"/>
</dbReference>